<dbReference type="AlphaFoldDB" id="A0AAE1HHY3"/>
<evidence type="ECO:0000313" key="2">
    <source>
        <dbReference type="Proteomes" id="UP001219518"/>
    </source>
</evidence>
<protein>
    <submittedName>
        <fullName evidence="1">Transport inhibitor response 1-like protein</fullName>
    </submittedName>
</protein>
<name>A0AAE1HHY3_9NEOP</name>
<gene>
    <name evidence="1" type="ORF">KUF71_010784</name>
</gene>
<evidence type="ECO:0000313" key="1">
    <source>
        <dbReference type="EMBL" id="KAK3921612.1"/>
    </source>
</evidence>
<reference evidence="1" key="1">
    <citation type="submission" date="2021-07" db="EMBL/GenBank/DDBJ databases">
        <authorList>
            <person name="Catto M.A."/>
            <person name="Jacobson A."/>
            <person name="Kennedy G."/>
            <person name="Labadie P."/>
            <person name="Hunt B.G."/>
            <person name="Srinivasan R."/>
        </authorList>
    </citation>
    <scope>NUCLEOTIDE SEQUENCE</scope>
    <source>
        <strain evidence="1">PL_HMW_Pooled</strain>
        <tissue evidence="1">Head</tissue>
    </source>
</reference>
<comment type="caution">
    <text evidence="1">The sequence shown here is derived from an EMBL/GenBank/DDBJ whole genome shotgun (WGS) entry which is preliminary data.</text>
</comment>
<dbReference type="EMBL" id="JAHWGI010001040">
    <property type="protein sequence ID" value="KAK3921612.1"/>
    <property type="molecule type" value="Genomic_DNA"/>
</dbReference>
<sequence length="161" mass="18731">MPADVEFMIRESRNWFARSPLKKLQYQDLNKAINNGKMPQNLVQLVKTRWLAWARAIEVILQQWVELKQHFTNNCLQFEAAEPSEKCVLARKLRDCFSEQNYLLLLFLYPITAELNRINLKFHSSDAEVAPSGTKITALSIHCVGHFPIWRVKWANFVVGS</sequence>
<proteinExistence type="predicted"/>
<dbReference type="Proteomes" id="UP001219518">
    <property type="component" value="Unassembled WGS sequence"/>
</dbReference>
<accession>A0AAE1HHY3</accession>
<organism evidence="1 2">
    <name type="scientific">Frankliniella fusca</name>
    <dbReference type="NCBI Taxonomy" id="407009"/>
    <lineage>
        <taxon>Eukaryota</taxon>
        <taxon>Metazoa</taxon>
        <taxon>Ecdysozoa</taxon>
        <taxon>Arthropoda</taxon>
        <taxon>Hexapoda</taxon>
        <taxon>Insecta</taxon>
        <taxon>Pterygota</taxon>
        <taxon>Neoptera</taxon>
        <taxon>Paraneoptera</taxon>
        <taxon>Thysanoptera</taxon>
        <taxon>Terebrantia</taxon>
        <taxon>Thripoidea</taxon>
        <taxon>Thripidae</taxon>
        <taxon>Frankliniella</taxon>
    </lineage>
</organism>
<reference evidence="1" key="2">
    <citation type="journal article" date="2023" name="BMC Genomics">
        <title>Pest status, molecular evolution, and epigenetic factors derived from the genome assembly of Frankliniella fusca, a thysanopteran phytovirus vector.</title>
        <authorList>
            <person name="Catto M.A."/>
            <person name="Labadie P.E."/>
            <person name="Jacobson A.L."/>
            <person name="Kennedy G.G."/>
            <person name="Srinivasan R."/>
            <person name="Hunt B.G."/>
        </authorList>
    </citation>
    <scope>NUCLEOTIDE SEQUENCE</scope>
    <source>
        <strain evidence="1">PL_HMW_Pooled</strain>
    </source>
</reference>
<keyword evidence="2" id="KW-1185">Reference proteome</keyword>